<protein>
    <submittedName>
        <fullName evidence="1">Uncharacterized protein</fullName>
    </submittedName>
</protein>
<accession>A0A0A8ZPY5</accession>
<dbReference type="EMBL" id="GBRH01259080">
    <property type="protein sequence ID" value="JAD38815.1"/>
    <property type="molecule type" value="Transcribed_RNA"/>
</dbReference>
<evidence type="ECO:0000313" key="1">
    <source>
        <dbReference type="EMBL" id="JAD38815.1"/>
    </source>
</evidence>
<name>A0A0A8ZPY5_ARUDO</name>
<organism evidence="1">
    <name type="scientific">Arundo donax</name>
    <name type="common">Giant reed</name>
    <name type="synonym">Donax arundinaceus</name>
    <dbReference type="NCBI Taxonomy" id="35708"/>
    <lineage>
        <taxon>Eukaryota</taxon>
        <taxon>Viridiplantae</taxon>
        <taxon>Streptophyta</taxon>
        <taxon>Embryophyta</taxon>
        <taxon>Tracheophyta</taxon>
        <taxon>Spermatophyta</taxon>
        <taxon>Magnoliopsida</taxon>
        <taxon>Liliopsida</taxon>
        <taxon>Poales</taxon>
        <taxon>Poaceae</taxon>
        <taxon>PACMAD clade</taxon>
        <taxon>Arundinoideae</taxon>
        <taxon>Arundineae</taxon>
        <taxon>Arundo</taxon>
    </lineage>
</organism>
<sequence>MHAHIYTEGVCPHTCIQREYESIHAFRGSVHILVGVCPYLSFIMHSHVGISTIIQLNNHEGLISFNILKRQ</sequence>
<dbReference type="AlphaFoldDB" id="A0A0A8ZPY5"/>
<reference evidence="1" key="2">
    <citation type="journal article" date="2015" name="Data Brief">
        <title>Shoot transcriptome of the giant reed, Arundo donax.</title>
        <authorList>
            <person name="Barrero R.A."/>
            <person name="Guerrero F.D."/>
            <person name="Moolhuijzen P."/>
            <person name="Goolsby J.A."/>
            <person name="Tidwell J."/>
            <person name="Bellgard S.E."/>
            <person name="Bellgard M.I."/>
        </authorList>
    </citation>
    <scope>NUCLEOTIDE SEQUENCE</scope>
    <source>
        <tissue evidence="1">Shoot tissue taken approximately 20 cm above the soil surface</tissue>
    </source>
</reference>
<reference evidence="1" key="1">
    <citation type="submission" date="2014-09" db="EMBL/GenBank/DDBJ databases">
        <authorList>
            <person name="Magalhaes I.L.F."/>
            <person name="Oliveira U."/>
            <person name="Santos F.R."/>
            <person name="Vidigal T.H.D.A."/>
            <person name="Brescovit A.D."/>
            <person name="Santos A.J."/>
        </authorList>
    </citation>
    <scope>NUCLEOTIDE SEQUENCE</scope>
    <source>
        <tissue evidence="1">Shoot tissue taken approximately 20 cm above the soil surface</tissue>
    </source>
</reference>
<proteinExistence type="predicted"/>